<evidence type="ECO:0000256" key="9">
    <source>
        <dbReference type="ARBA" id="ARBA00023237"/>
    </source>
</evidence>
<dbReference type="GO" id="GO:0015288">
    <property type="term" value="F:porin activity"/>
    <property type="evidence" value="ECO:0007669"/>
    <property type="project" value="UniProtKB-KW"/>
</dbReference>
<dbReference type="CDD" id="cd00342">
    <property type="entry name" value="gram_neg_porins"/>
    <property type="match status" value="1"/>
</dbReference>
<keyword evidence="7" id="KW-0626">Porin</keyword>
<evidence type="ECO:0000256" key="7">
    <source>
        <dbReference type="ARBA" id="ARBA00023114"/>
    </source>
</evidence>
<keyword evidence="13" id="KW-1185">Reference proteome</keyword>
<dbReference type="GO" id="GO:0009279">
    <property type="term" value="C:cell outer membrane"/>
    <property type="evidence" value="ECO:0007669"/>
    <property type="project" value="UniProtKB-SubCell"/>
</dbReference>
<comment type="subcellular location">
    <subcellularLocation>
        <location evidence="1">Cell outer membrane</location>
        <topology evidence="1">Multi-pass membrane protein</topology>
    </subcellularLocation>
</comment>
<dbReference type="AlphaFoldDB" id="A0A4V6PWY7"/>
<dbReference type="EMBL" id="SNYQ01000006">
    <property type="protein sequence ID" value="TDQ57168.1"/>
    <property type="molecule type" value="Genomic_DNA"/>
</dbReference>
<dbReference type="Gene3D" id="2.40.160.10">
    <property type="entry name" value="Porin"/>
    <property type="match status" value="1"/>
</dbReference>
<dbReference type="SUPFAM" id="SSF56935">
    <property type="entry name" value="Porins"/>
    <property type="match status" value="1"/>
</dbReference>
<reference evidence="12 13" key="1">
    <citation type="submission" date="2019-03" db="EMBL/GenBank/DDBJ databases">
        <title>Genomic Encyclopedia of Type Strains, Phase IV (KMG-IV): sequencing the most valuable type-strain genomes for metagenomic binning, comparative biology and taxonomic classification.</title>
        <authorList>
            <person name="Goeker M."/>
        </authorList>
    </citation>
    <scope>NUCLEOTIDE SEQUENCE [LARGE SCALE GENOMIC DNA]</scope>
    <source>
        <strain evidence="12 13">DSM 28403</strain>
    </source>
</reference>
<accession>A0A4V6PWY7</accession>
<evidence type="ECO:0000256" key="5">
    <source>
        <dbReference type="ARBA" id="ARBA00022729"/>
    </source>
</evidence>
<feature type="domain" description="Porin" evidence="11">
    <location>
        <begin position="8"/>
        <end position="332"/>
    </location>
</feature>
<keyword evidence="6" id="KW-0406">Ion transport</keyword>
<organism evidence="12 13">
    <name type="scientific">Mesocricetibacter intestinalis</name>
    <dbReference type="NCBI Taxonomy" id="1521930"/>
    <lineage>
        <taxon>Bacteria</taxon>
        <taxon>Pseudomonadati</taxon>
        <taxon>Pseudomonadota</taxon>
        <taxon>Gammaproteobacteria</taxon>
        <taxon>Pasteurellales</taxon>
        <taxon>Pasteurellaceae</taxon>
        <taxon>Mesocricetibacter</taxon>
    </lineage>
</organism>
<dbReference type="GO" id="GO:0006811">
    <property type="term" value="P:monoatomic ion transport"/>
    <property type="evidence" value="ECO:0007669"/>
    <property type="project" value="UniProtKB-KW"/>
</dbReference>
<protein>
    <submittedName>
        <fullName evidence="12">Putative porin</fullName>
    </submittedName>
</protein>
<evidence type="ECO:0000256" key="1">
    <source>
        <dbReference type="ARBA" id="ARBA00004571"/>
    </source>
</evidence>
<evidence type="ECO:0000259" key="11">
    <source>
        <dbReference type="Pfam" id="PF13609"/>
    </source>
</evidence>
<dbReference type="Pfam" id="PF13609">
    <property type="entry name" value="Porin_4"/>
    <property type="match status" value="1"/>
</dbReference>
<dbReference type="InterPro" id="IPR023614">
    <property type="entry name" value="Porin_dom_sf"/>
</dbReference>
<evidence type="ECO:0000313" key="12">
    <source>
        <dbReference type="EMBL" id="TDQ57168.1"/>
    </source>
</evidence>
<sequence length="353" mass="39442">MMKKTLVALAVAAMAATSANAAVVYEQDGAKVELSGSFRAYLGKMGNDQRGDLVNDGSRVYIKASQDLGNGLSAFAGYQLRFEDKDNTKTNKEATANSKFGSPTTRELYAGIAHQDIGKLSFGRHTTNADDIVQDAAYYGSGDLNPLTTRSDKSVKFRSAEWNGFSFGLDYLFGDSDREVNDKANYKNGYAVTAFYNYDIDQDQKLNFGAVFSQDRYDAIGTSESAFKKTVWVGHVGYNYGPFDLGLSYGQYKDKYEERFSNEPTVKGRYSLVDVGYRVIEPSRLYGQWERLDAKKDGTDGRDVTNRYIAGIDYKLHKNVVTYVQYTHQRDKFADGAETEKDNVYGVGLRVFF</sequence>
<comment type="caution">
    <text evidence="12">The sequence shown here is derived from an EMBL/GenBank/DDBJ whole genome shotgun (WGS) entry which is preliminary data.</text>
</comment>
<keyword evidence="2" id="KW-0813">Transport</keyword>
<evidence type="ECO:0000256" key="4">
    <source>
        <dbReference type="ARBA" id="ARBA00022692"/>
    </source>
</evidence>
<dbReference type="PANTHER" id="PTHR34501">
    <property type="entry name" value="PROTEIN YDDL-RELATED"/>
    <property type="match status" value="1"/>
</dbReference>
<feature type="chain" id="PRO_5020916323" evidence="10">
    <location>
        <begin position="22"/>
        <end position="353"/>
    </location>
</feature>
<evidence type="ECO:0000256" key="8">
    <source>
        <dbReference type="ARBA" id="ARBA00023136"/>
    </source>
</evidence>
<keyword evidence="5 10" id="KW-0732">Signal</keyword>
<feature type="signal peptide" evidence="10">
    <location>
        <begin position="1"/>
        <end position="21"/>
    </location>
</feature>
<keyword evidence="8" id="KW-0472">Membrane</keyword>
<name>A0A4V6PWY7_9PAST</name>
<dbReference type="Proteomes" id="UP000295657">
    <property type="component" value="Unassembled WGS sequence"/>
</dbReference>
<evidence type="ECO:0000256" key="3">
    <source>
        <dbReference type="ARBA" id="ARBA00022452"/>
    </source>
</evidence>
<keyword evidence="3" id="KW-1134">Transmembrane beta strand</keyword>
<dbReference type="InterPro" id="IPR050298">
    <property type="entry name" value="Gram-neg_bact_OMP"/>
</dbReference>
<keyword evidence="4" id="KW-0812">Transmembrane</keyword>
<dbReference type="InterPro" id="IPR033900">
    <property type="entry name" value="Gram_neg_porin_domain"/>
</dbReference>
<keyword evidence="9" id="KW-0998">Cell outer membrane</keyword>
<proteinExistence type="predicted"/>
<dbReference type="GO" id="GO:0046930">
    <property type="term" value="C:pore complex"/>
    <property type="evidence" value="ECO:0007669"/>
    <property type="project" value="UniProtKB-KW"/>
</dbReference>
<evidence type="ECO:0000256" key="6">
    <source>
        <dbReference type="ARBA" id="ARBA00023065"/>
    </source>
</evidence>
<dbReference type="PANTHER" id="PTHR34501:SF2">
    <property type="entry name" value="OUTER MEMBRANE PORIN F-RELATED"/>
    <property type="match status" value="1"/>
</dbReference>
<evidence type="ECO:0000313" key="13">
    <source>
        <dbReference type="Proteomes" id="UP000295657"/>
    </source>
</evidence>
<evidence type="ECO:0000256" key="10">
    <source>
        <dbReference type="SAM" id="SignalP"/>
    </source>
</evidence>
<evidence type="ECO:0000256" key="2">
    <source>
        <dbReference type="ARBA" id="ARBA00022448"/>
    </source>
</evidence>
<gene>
    <name evidence="12" type="ORF">EDC45_1561</name>
</gene>